<reference evidence="3" key="1">
    <citation type="submission" date="2020-05" db="EMBL/GenBank/DDBJ databases">
        <title>Mycena genomes resolve the evolution of fungal bioluminescence.</title>
        <authorList>
            <person name="Tsai I.J."/>
        </authorList>
    </citation>
    <scope>NUCLEOTIDE SEQUENCE</scope>
    <source>
        <strain evidence="3">171206Taipei</strain>
    </source>
</reference>
<evidence type="ECO:0000259" key="2">
    <source>
        <dbReference type="Pfam" id="PF13649"/>
    </source>
</evidence>
<evidence type="ECO:0000313" key="4">
    <source>
        <dbReference type="Proteomes" id="UP000636479"/>
    </source>
</evidence>
<dbReference type="InterPro" id="IPR029063">
    <property type="entry name" value="SAM-dependent_MTases_sf"/>
</dbReference>
<feature type="region of interest" description="Disordered" evidence="1">
    <location>
        <begin position="322"/>
        <end position="407"/>
    </location>
</feature>
<name>A0A8H6SZC7_9AGAR</name>
<dbReference type="PANTHER" id="PTHR43591">
    <property type="entry name" value="METHYLTRANSFERASE"/>
    <property type="match status" value="1"/>
</dbReference>
<accession>A0A8H6SZC7</accession>
<dbReference type="SUPFAM" id="SSF53335">
    <property type="entry name" value="S-adenosyl-L-methionine-dependent methyltransferases"/>
    <property type="match status" value="1"/>
</dbReference>
<dbReference type="InterPro" id="IPR041698">
    <property type="entry name" value="Methyltransf_25"/>
</dbReference>
<protein>
    <submittedName>
        <fullName evidence="3">Methyltransf-25 domain-containing protein</fullName>
    </submittedName>
</protein>
<dbReference type="Gene3D" id="3.40.50.150">
    <property type="entry name" value="Vaccinia Virus protein VP39"/>
    <property type="match status" value="1"/>
</dbReference>
<feature type="compositionally biased region" description="Basic and acidic residues" evidence="1">
    <location>
        <begin position="68"/>
        <end position="86"/>
    </location>
</feature>
<organism evidence="3 4">
    <name type="scientific">Mycena indigotica</name>
    <dbReference type="NCBI Taxonomy" id="2126181"/>
    <lineage>
        <taxon>Eukaryota</taxon>
        <taxon>Fungi</taxon>
        <taxon>Dikarya</taxon>
        <taxon>Basidiomycota</taxon>
        <taxon>Agaricomycotina</taxon>
        <taxon>Agaricomycetes</taxon>
        <taxon>Agaricomycetidae</taxon>
        <taxon>Agaricales</taxon>
        <taxon>Marasmiineae</taxon>
        <taxon>Mycenaceae</taxon>
        <taxon>Mycena</taxon>
    </lineage>
</organism>
<feature type="compositionally biased region" description="Low complexity" evidence="1">
    <location>
        <begin position="705"/>
        <end position="725"/>
    </location>
</feature>
<dbReference type="RefSeq" id="XP_037222455.1">
    <property type="nucleotide sequence ID" value="XM_037362163.1"/>
</dbReference>
<sequence length="931" mass="100963">MAAMEIARSLSNSLLPTPPGSATAESFRSKAASPDPHYRLSRLNSPPSTPALRSPSLMSRSVSGGFTFKKEKDREPTPEKMDERPPSRSLFNLRKKSSLASMASNRVDDPNWSRSSSGGKSASSVSSISETPLRTPTFPLPPVNNDKSRQQFQHKDHWRVQRRVKLQPYPDAPYMQSFESVVLDSERYTHQLIRRLLPDASPTFHQYKDPPQSVLELGCGIGAWLQDAARLWPSTQFVGFDLVNIAFPTLTDGSLPNVSLQLGDFLNYALPFGKNTFDLVRMANLGLCVPFDKWDDVLREVHRVLVPGGRVELIDDQTIFPYGDAPAEESPEATVSHLATPTAPTVSASTPTPRPRITADSSTFFDSDSDDDSDESKLDSSMTSSSDSASERSSFTDTASTLVGEASERGSVELKKLSSDFSAPPQLEFEATHRPFSGVDHLIISIPPPAPLATVEIGPGPMTPVPHTRAGVPNSPPLSAATLDAISDVSAPPTPSTGPTELADEASAGPWSSQKSAARDLERVFQRMLGTHFKVHTRPSEIYHSTLTKVFATVDLPAAMHLKLAPLDAPSRQDLVHQGVPERRKKNRLSMALPPTKEFEPETPIPTGLSAKAAERLGIAGGGPGAGPPPPTLRRQPTKSTLSGTPEESDEDDFDEDDDDLDDEFFSDSDDDEAPPTRPERGASDWVAPSEWDAPPERTPTLPRMASSSMLASSSSKTITPSISSKTITSSKTIKILAAAPPTHTRNGSAASTASALSTASAGSNVSNGAYVESALGPQKYAEKRVQHPGLILWPSTFIPMAPQELEYHSTKHIQTLLGCKPALAQYVAMFTDSATGKRFLSEEEFEQALWDYESFIRPRFNWPQLAEARMEDDDGELSLTTPASANFQQVPRPVIDLQGRVTMPFGPQELTHVRTFRIYGAAKAGGKALA</sequence>
<feature type="domain" description="Methyltransferase" evidence="2">
    <location>
        <begin position="214"/>
        <end position="309"/>
    </location>
</feature>
<feature type="compositionally biased region" description="Low complexity" evidence="1">
    <location>
        <begin position="113"/>
        <end position="137"/>
    </location>
</feature>
<dbReference type="Pfam" id="PF13649">
    <property type="entry name" value="Methyltransf_25"/>
    <property type="match status" value="1"/>
</dbReference>
<proteinExistence type="predicted"/>
<evidence type="ECO:0000313" key="3">
    <source>
        <dbReference type="EMBL" id="KAF7307436.1"/>
    </source>
</evidence>
<feature type="compositionally biased region" description="Acidic residues" evidence="1">
    <location>
        <begin position="647"/>
        <end position="674"/>
    </location>
</feature>
<evidence type="ECO:0000256" key="1">
    <source>
        <dbReference type="SAM" id="MobiDB-lite"/>
    </source>
</evidence>
<keyword evidence="4" id="KW-1185">Reference proteome</keyword>
<feature type="compositionally biased region" description="Low complexity" evidence="1">
    <location>
        <begin position="379"/>
        <end position="393"/>
    </location>
</feature>
<dbReference type="CDD" id="cd02440">
    <property type="entry name" value="AdoMet_MTases"/>
    <property type="match status" value="1"/>
</dbReference>
<feature type="region of interest" description="Disordered" evidence="1">
    <location>
        <begin position="577"/>
        <end position="725"/>
    </location>
</feature>
<gene>
    <name evidence="3" type="ORF">MIND_00538000</name>
</gene>
<feature type="compositionally biased region" description="Low complexity" evidence="1">
    <location>
        <begin position="339"/>
        <end position="351"/>
    </location>
</feature>
<dbReference type="GeneID" id="59344679"/>
<dbReference type="Proteomes" id="UP000636479">
    <property type="component" value="Unassembled WGS sequence"/>
</dbReference>
<feature type="region of interest" description="Disordered" evidence="1">
    <location>
        <begin position="1"/>
        <end position="156"/>
    </location>
</feature>
<feature type="compositionally biased region" description="Basic and acidic residues" evidence="1">
    <location>
        <begin position="146"/>
        <end position="156"/>
    </location>
</feature>
<dbReference type="EMBL" id="JACAZF010000004">
    <property type="protein sequence ID" value="KAF7307436.1"/>
    <property type="molecule type" value="Genomic_DNA"/>
</dbReference>
<comment type="caution">
    <text evidence="3">The sequence shown here is derived from an EMBL/GenBank/DDBJ whole genome shotgun (WGS) entry which is preliminary data.</text>
</comment>
<feature type="region of interest" description="Disordered" evidence="1">
    <location>
        <begin position="487"/>
        <end position="515"/>
    </location>
</feature>
<dbReference type="OrthoDB" id="2013972at2759"/>
<dbReference type="AlphaFoldDB" id="A0A8H6SZC7"/>